<reference evidence="2 3" key="1">
    <citation type="submission" date="2024-05" db="EMBL/GenBank/DDBJ databases">
        <title>A draft genome resource for the thread blight pathogen Marasmius tenuissimus strain MS-2.</title>
        <authorList>
            <person name="Yulfo-Soto G.E."/>
            <person name="Baruah I.K."/>
            <person name="Amoako-Attah I."/>
            <person name="Bukari Y."/>
            <person name="Meinhardt L.W."/>
            <person name="Bailey B.A."/>
            <person name="Cohen S.P."/>
        </authorList>
    </citation>
    <scope>NUCLEOTIDE SEQUENCE [LARGE SCALE GENOMIC DNA]</scope>
    <source>
        <strain evidence="2 3">MS-2</strain>
    </source>
</reference>
<name>A0ABR2ZHW7_9AGAR</name>
<dbReference type="Proteomes" id="UP001437256">
    <property type="component" value="Unassembled WGS sequence"/>
</dbReference>
<gene>
    <name evidence="2" type="ORF">AAF712_012884</name>
</gene>
<evidence type="ECO:0000313" key="2">
    <source>
        <dbReference type="EMBL" id="KAL0060318.1"/>
    </source>
</evidence>
<evidence type="ECO:0008006" key="4">
    <source>
        <dbReference type="Google" id="ProtNLM"/>
    </source>
</evidence>
<comment type="caution">
    <text evidence="2">The sequence shown here is derived from an EMBL/GenBank/DDBJ whole genome shotgun (WGS) entry which is preliminary data.</text>
</comment>
<organism evidence="2 3">
    <name type="scientific">Marasmius tenuissimus</name>
    <dbReference type="NCBI Taxonomy" id="585030"/>
    <lineage>
        <taxon>Eukaryota</taxon>
        <taxon>Fungi</taxon>
        <taxon>Dikarya</taxon>
        <taxon>Basidiomycota</taxon>
        <taxon>Agaricomycotina</taxon>
        <taxon>Agaricomycetes</taxon>
        <taxon>Agaricomycetidae</taxon>
        <taxon>Agaricales</taxon>
        <taxon>Marasmiineae</taxon>
        <taxon>Marasmiaceae</taxon>
        <taxon>Marasmius</taxon>
    </lineage>
</organism>
<feature type="region of interest" description="Disordered" evidence="1">
    <location>
        <begin position="133"/>
        <end position="158"/>
    </location>
</feature>
<accession>A0ABR2ZHW7</accession>
<protein>
    <recommendedName>
        <fullName evidence="4">Fungal-type protein kinase domain-containing protein</fullName>
    </recommendedName>
</protein>
<evidence type="ECO:0000256" key="1">
    <source>
        <dbReference type="SAM" id="MobiDB-lite"/>
    </source>
</evidence>
<keyword evidence="3" id="KW-1185">Reference proteome</keyword>
<proteinExistence type="predicted"/>
<evidence type="ECO:0000313" key="3">
    <source>
        <dbReference type="Proteomes" id="UP001437256"/>
    </source>
</evidence>
<sequence length="854" mass="95472">MAYMVGSHTWECPPDRLANSISPKVLKPEALQEFRQSNSYRSISKDNFDFLIQSPTIRSTLTSTDISSFQHIRWPSPLTDGRAFYIPATQFLNTCVDLCTNIYDDVRPKLNLSESTWSSLIFTDCPLERDQDSFDPYGDSDDDDTGSGPTSYSEASDTRRRLRETDVFLLWLLDFTGKRRQVIFKAAENWHELTQHLFDRPQAQDSITLLAFTVAIVLDTEHQCFRFLVFHHGGITMSTLLNPISEIGQRAMLKLFLGMLLWQTPGNGGLPWFTDGQRFALPCNDERQEIVGVLEGSRHSSSIPSPSFWIFCLRLSGSDLSTYDDLPLSREENVANQDFDDSIHAVHEPRERRRLAVPTERGRPITRSLQGSVFAATGSGSTDLHALAKGGKRLLAKALWQPLRQVGPAELSRINLDDEFGVLSPLYSHQPSDSNGVPMTNVLFLPGEYESEEAEDDRIIHIPVFQDNPPSRPDARILGMTLTKFEGGSLRACKGPQELRLALAHALFGTFGLNSPPIRLSGVDASRLVDSFPGPGWLALYQAGYLHRSISLTNLVYFKDGIQTKPFSISRLMSQIAEMEGIPSQYSTRLQELASVHDTTVLVEHLQRFVALVGGGEPDQKTKLLADLVGNVARILQLAHDLGVDAQDARCLAGLVISDGDMVALGTSGYRHPDNDARDRMLSGTTEFMSSRLRGVIEGLDHEYYVHSMIDDVESLFWCFLWAVIFNDGNPPTSSFTYERRYREFLESSSTVVRDWVPDRISVLVDLHEESPNLVNRTNTCPLLYALLPVVKSLRGVLMNGGVSWYARSLMLQAQGEDTFESLYLLTSHSLAFGIVADFLQALIETPGLTFSNE</sequence>
<dbReference type="EMBL" id="JBBXMP010000181">
    <property type="protein sequence ID" value="KAL0060318.1"/>
    <property type="molecule type" value="Genomic_DNA"/>
</dbReference>